<organism evidence="12 13">
    <name type="scientific">Monosporascus ibericus</name>
    <dbReference type="NCBI Taxonomy" id="155417"/>
    <lineage>
        <taxon>Eukaryota</taxon>
        <taxon>Fungi</taxon>
        <taxon>Dikarya</taxon>
        <taxon>Ascomycota</taxon>
        <taxon>Pezizomycotina</taxon>
        <taxon>Sordariomycetes</taxon>
        <taxon>Xylariomycetidae</taxon>
        <taxon>Xylariales</taxon>
        <taxon>Xylariales incertae sedis</taxon>
        <taxon>Monosporascus</taxon>
    </lineage>
</organism>
<sequence length="221" mass="23002">MLTAAVAILLAGAKLSSAHFAIIYPEWRADTLSVEEGSTYDQWVYPCANVPADAGNRTEWPVRGGAVSLHLHHPWSYVYINLGLGDNVTNFNITLTPQLMNVTGEGDFCIPELPVPEGAVREGQNATIQVVTNGNSGSALYNCADIVFRANMTSSNVEQCTNSTGVSAEIVGLSSSGSGPESEEEGEPDTPGSAAAVAASTVTLTAFVGLAMVFATGLGFS</sequence>
<name>A0A4Q4STK6_9PEZI</name>
<evidence type="ECO:0000256" key="5">
    <source>
        <dbReference type="ARBA" id="ARBA00023136"/>
    </source>
</evidence>
<evidence type="ECO:0000259" key="11">
    <source>
        <dbReference type="Pfam" id="PF20238"/>
    </source>
</evidence>
<evidence type="ECO:0000313" key="13">
    <source>
        <dbReference type="Proteomes" id="UP000293360"/>
    </source>
</evidence>
<keyword evidence="9" id="KW-0812">Transmembrane</keyword>
<evidence type="ECO:0000313" key="12">
    <source>
        <dbReference type="EMBL" id="RYO79758.1"/>
    </source>
</evidence>
<protein>
    <recommendedName>
        <fullName evidence="11">Copper acquisition factor BIM1-like domain-containing protein</fullName>
    </recommendedName>
</protein>
<dbReference type="GO" id="GO:0005886">
    <property type="term" value="C:plasma membrane"/>
    <property type="evidence" value="ECO:0007669"/>
    <property type="project" value="UniProtKB-SubCell"/>
</dbReference>
<dbReference type="OrthoDB" id="5333578at2759"/>
<comment type="caution">
    <text evidence="12">The sequence shown here is derived from an EMBL/GenBank/DDBJ whole genome shotgun (WGS) entry which is preliminary data.</text>
</comment>
<evidence type="ECO:0000256" key="6">
    <source>
        <dbReference type="ARBA" id="ARBA00023180"/>
    </source>
</evidence>
<evidence type="ECO:0000256" key="8">
    <source>
        <dbReference type="SAM" id="MobiDB-lite"/>
    </source>
</evidence>
<evidence type="ECO:0000256" key="3">
    <source>
        <dbReference type="ARBA" id="ARBA00022622"/>
    </source>
</evidence>
<feature type="signal peptide" evidence="10">
    <location>
        <begin position="1"/>
        <end position="18"/>
    </location>
</feature>
<comment type="subcellular location">
    <subcellularLocation>
        <location evidence="1">Cell membrane</location>
        <topology evidence="1">Lipid-anchor</topology>
        <topology evidence="1">GPI-anchor</topology>
    </subcellularLocation>
</comment>
<feature type="transmembrane region" description="Helical" evidence="9">
    <location>
        <begin position="197"/>
        <end position="220"/>
    </location>
</feature>
<dbReference type="CDD" id="cd21176">
    <property type="entry name" value="LPMO_auxiliary-like"/>
    <property type="match status" value="1"/>
</dbReference>
<evidence type="ECO:0000256" key="9">
    <source>
        <dbReference type="SAM" id="Phobius"/>
    </source>
</evidence>
<keyword evidence="4 10" id="KW-0732">Signal</keyword>
<keyword evidence="9" id="KW-1133">Transmembrane helix</keyword>
<dbReference type="PANTHER" id="PTHR34992">
    <property type="entry name" value="HYPHAL ANASTAMOSIS-7 PROTEIN"/>
    <property type="match status" value="1"/>
</dbReference>
<dbReference type="Proteomes" id="UP000293360">
    <property type="component" value="Unassembled WGS sequence"/>
</dbReference>
<evidence type="ECO:0000256" key="2">
    <source>
        <dbReference type="ARBA" id="ARBA00022475"/>
    </source>
</evidence>
<accession>A0A4Q4STK6</accession>
<dbReference type="STRING" id="155417.A0A4Q4STK6"/>
<dbReference type="GO" id="GO:0098552">
    <property type="term" value="C:side of membrane"/>
    <property type="evidence" value="ECO:0007669"/>
    <property type="project" value="UniProtKB-KW"/>
</dbReference>
<gene>
    <name evidence="12" type="ORF">DL764_009985</name>
</gene>
<evidence type="ECO:0000256" key="10">
    <source>
        <dbReference type="SAM" id="SignalP"/>
    </source>
</evidence>
<dbReference type="InterPro" id="IPR046936">
    <property type="entry name" value="BIM1-like"/>
</dbReference>
<dbReference type="EMBL" id="QJNU01001089">
    <property type="protein sequence ID" value="RYO79758.1"/>
    <property type="molecule type" value="Genomic_DNA"/>
</dbReference>
<evidence type="ECO:0000256" key="4">
    <source>
        <dbReference type="ARBA" id="ARBA00022729"/>
    </source>
</evidence>
<keyword evidence="3" id="KW-0336">GPI-anchor</keyword>
<keyword evidence="13" id="KW-1185">Reference proteome</keyword>
<evidence type="ECO:0000256" key="7">
    <source>
        <dbReference type="ARBA" id="ARBA00023288"/>
    </source>
</evidence>
<reference evidence="12 13" key="1">
    <citation type="submission" date="2018-06" db="EMBL/GenBank/DDBJ databases">
        <title>Complete Genomes of Monosporascus.</title>
        <authorList>
            <person name="Robinson A.J."/>
            <person name="Natvig D.O."/>
        </authorList>
    </citation>
    <scope>NUCLEOTIDE SEQUENCE [LARGE SCALE GENOMIC DNA]</scope>
    <source>
        <strain evidence="12 13">CBS 110550</strain>
    </source>
</reference>
<evidence type="ECO:0000256" key="1">
    <source>
        <dbReference type="ARBA" id="ARBA00004609"/>
    </source>
</evidence>
<dbReference type="PANTHER" id="PTHR34992:SF2">
    <property type="entry name" value="COPPER ACQUISITION FACTOR BIM1-LIKE DOMAIN-CONTAINING PROTEIN"/>
    <property type="match status" value="1"/>
</dbReference>
<keyword evidence="6" id="KW-0325">Glycoprotein</keyword>
<proteinExistence type="predicted"/>
<feature type="domain" description="Copper acquisition factor BIM1-like" evidence="11">
    <location>
        <begin position="17"/>
        <end position="165"/>
    </location>
</feature>
<dbReference type="AlphaFoldDB" id="A0A4Q4STK6"/>
<feature type="region of interest" description="Disordered" evidence="8">
    <location>
        <begin position="173"/>
        <end position="194"/>
    </location>
</feature>
<keyword evidence="2" id="KW-1003">Cell membrane</keyword>
<dbReference type="Pfam" id="PF20238">
    <property type="entry name" value="BIM1-like_dom"/>
    <property type="match status" value="1"/>
</dbReference>
<feature type="chain" id="PRO_5020363873" description="Copper acquisition factor BIM1-like domain-containing protein" evidence="10">
    <location>
        <begin position="19"/>
        <end position="221"/>
    </location>
</feature>
<keyword evidence="5 9" id="KW-0472">Membrane</keyword>
<dbReference type="InterPro" id="IPR046530">
    <property type="entry name" value="BIM1-like_dom"/>
</dbReference>
<keyword evidence="7" id="KW-0449">Lipoprotein</keyword>